<feature type="transmembrane region" description="Helical" evidence="7">
    <location>
        <begin position="210"/>
        <end position="229"/>
    </location>
</feature>
<keyword evidence="10" id="KW-1185">Reference proteome</keyword>
<organism evidence="9 10">
    <name type="scientific">Actinocorallia longicatena</name>
    <dbReference type="NCBI Taxonomy" id="111803"/>
    <lineage>
        <taxon>Bacteria</taxon>
        <taxon>Bacillati</taxon>
        <taxon>Actinomycetota</taxon>
        <taxon>Actinomycetes</taxon>
        <taxon>Streptosporangiales</taxon>
        <taxon>Thermomonosporaceae</taxon>
        <taxon>Actinocorallia</taxon>
    </lineage>
</organism>
<dbReference type="InterPro" id="IPR004638">
    <property type="entry name" value="EmrB-like"/>
</dbReference>
<dbReference type="InterPro" id="IPR036259">
    <property type="entry name" value="MFS_trans_sf"/>
</dbReference>
<keyword evidence="6 7" id="KW-0472">Membrane</keyword>
<comment type="subcellular location">
    <subcellularLocation>
        <location evidence="1">Cell membrane</location>
        <topology evidence="1">Multi-pass membrane protein</topology>
    </subcellularLocation>
</comment>
<dbReference type="PANTHER" id="PTHR42718">
    <property type="entry name" value="MAJOR FACILITATOR SUPERFAMILY MULTIDRUG TRANSPORTER MFSC"/>
    <property type="match status" value="1"/>
</dbReference>
<evidence type="ECO:0000256" key="1">
    <source>
        <dbReference type="ARBA" id="ARBA00004651"/>
    </source>
</evidence>
<feature type="transmembrane region" description="Helical" evidence="7">
    <location>
        <begin position="110"/>
        <end position="131"/>
    </location>
</feature>
<feature type="transmembrane region" description="Helical" evidence="7">
    <location>
        <begin position="340"/>
        <end position="360"/>
    </location>
</feature>
<evidence type="ECO:0000313" key="10">
    <source>
        <dbReference type="Proteomes" id="UP001501237"/>
    </source>
</evidence>
<evidence type="ECO:0000256" key="5">
    <source>
        <dbReference type="ARBA" id="ARBA00022989"/>
    </source>
</evidence>
<evidence type="ECO:0000256" key="3">
    <source>
        <dbReference type="ARBA" id="ARBA00022475"/>
    </source>
</evidence>
<dbReference type="Gene3D" id="1.20.1720.10">
    <property type="entry name" value="Multidrug resistance protein D"/>
    <property type="match status" value="1"/>
</dbReference>
<proteinExistence type="predicted"/>
<dbReference type="Pfam" id="PF07690">
    <property type="entry name" value="MFS_1"/>
    <property type="match status" value="1"/>
</dbReference>
<dbReference type="PANTHER" id="PTHR42718:SF39">
    <property type="entry name" value="ACTINORHODIN TRANSPORTER-RELATED"/>
    <property type="match status" value="1"/>
</dbReference>
<dbReference type="InterPro" id="IPR011701">
    <property type="entry name" value="MFS"/>
</dbReference>
<feature type="transmembrane region" description="Helical" evidence="7">
    <location>
        <begin position="415"/>
        <end position="437"/>
    </location>
</feature>
<dbReference type="PROSITE" id="PS50850">
    <property type="entry name" value="MFS"/>
    <property type="match status" value="1"/>
</dbReference>
<evidence type="ECO:0000313" key="9">
    <source>
        <dbReference type="EMBL" id="GAA3212754.1"/>
    </source>
</evidence>
<accession>A0ABP6Q9K3</accession>
<reference evidence="10" key="1">
    <citation type="journal article" date="2019" name="Int. J. Syst. Evol. Microbiol.">
        <title>The Global Catalogue of Microorganisms (GCM) 10K type strain sequencing project: providing services to taxonomists for standard genome sequencing and annotation.</title>
        <authorList>
            <consortium name="The Broad Institute Genomics Platform"/>
            <consortium name="The Broad Institute Genome Sequencing Center for Infectious Disease"/>
            <person name="Wu L."/>
            <person name="Ma J."/>
        </authorList>
    </citation>
    <scope>NUCLEOTIDE SEQUENCE [LARGE SCALE GENOMIC DNA]</scope>
    <source>
        <strain evidence="10">JCM 9377</strain>
    </source>
</reference>
<keyword evidence="2" id="KW-0813">Transport</keyword>
<feature type="transmembrane region" description="Helical" evidence="7">
    <location>
        <begin position="143"/>
        <end position="166"/>
    </location>
</feature>
<dbReference type="EMBL" id="BAAAUV010000007">
    <property type="protein sequence ID" value="GAA3212754.1"/>
    <property type="molecule type" value="Genomic_DNA"/>
</dbReference>
<dbReference type="CDD" id="cd17321">
    <property type="entry name" value="MFS_MMR_MDR_like"/>
    <property type="match status" value="1"/>
</dbReference>
<protein>
    <submittedName>
        <fullName evidence="9">MFS transporter</fullName>
    </submittedName>
</protein>
<evidence type="ECO:0000256" key="4">
    <source>
        <dbReference type="ARBA" id="ARBA00022692"/>
    </source>
</evidence>
<dbReference type="NCBIfam" id="TIGR00711">
    <property type="entry name" value="efflux_EmrB"/>
    <property type="match status" value="1"/>
</dbReference>
<feature type="transmembrane region" description="Helical" evidence="7">
    <location>
        <begin position="275"/>
        <end position="299"/>
    </location>
</feature>
<evidence type="ECO:0000256" key="2">
    <source>
        <dbReference type="ARBA" id="ARBA00022448"/>
    </source>
</evidence>
<dbReference type="SUPFAM" id="SSF103473">
    <property type="entry name" value="MFS general substrate transporter"/>
    <property type="match status" value="1"/>
</dbReference>
<feature type="transmembrane region" description="Helical" evidence="7">
    <location>
        <begin position="311"/>
        <end position="333"/>
    </location>
</feature>
<comment type="caution">
    <text evidence="9">The sequence shown here is derived from an EMBL/GenBank/DDBJ whole genome shotgun (WGS) entry which is preliminary data.</text>
</comment>
<name>A0ABP6Q9K3_9ACTN</name>
<dbReference type="InterPro" id="IPR020846">
    <property type="entry name" value="MFS_dom"/>
</dbReference>
<evidence type="ECO:0000259" key="8">
    <source>
        <dbReference type="PROSITE" id="PS50850"/>
    </source>
</evidence>
<dbReference type="Gene3D" id="1.20.1250.20">
    <property type="entry name" value="MFS general substrate transporter like domains"/>
    <property type="match status" value="1"/>
</dbReference>
<evidence type="ECO:0000256" key="7">
    <source>
        <dbReference type="SAM" id="Phobius"/>
    </source>
</evidence>
<feature type="transmembrane region" description="Helical" evidence="7">
    <location>
        <begin position="372"/>
        <end position="394"/>
    </location>
</feature>
<feature type="transmembrane region" description="Helical" evidence="7">
    <location>
        <begin position="53"/>
        <end position="73"/>
    </location>
</feature>
<keyword evidence="3" id="KW-1003">Cell membrane</keyword>
<keyword evidence="4 7" id="KW-0812">Transmembrane</keyword>
<feature type="transmembrane region" description="Helical" evidence="7">
    <location>
        <begin position="235"/>
        <end position="254"/>
    </location>
</feature>
<feature type="domain" description="Major facilitator superfamily (MFS) profile" evidence="8">
    <location>
        <begin position="19"/>
        <end position="461"/>
    </location>
</feature>
<sequence>MNVVTETPKKKRETSPWAVLAITLSAVFMQLLDTTITMVGVPSIQADLGASYGQIQLVVAGYTLAFASVLVLGGRLGDTYGRRRMFLAGMLGFTLASALCGAAPDAITLIAARVLQGLTSGLMFPQVLGILQVMFGPAQRAKALAMYGATVGLATVLGPVTGGALIDADLFGSGWRSIFYINLPVGILALALGLRMIPESRAAKASRLDVRGAVLLTAGLFLLVMPMVVGRDQGWPAWAWICMAVSPLVLAVFVRAERRHSAPLVDLKLFRQKPFTLGLAASLVFFTGIPSFFMILVILLQTGLGYSPVKAGTVTLGFALAMAVGSARSAAVAQKLGTRILVLGAALMLVGQAAVMAVLYGTGTSLSGWHLVVPMFVAGLGGGLFLAPLTHVVLAGIRSDDAGSASGVLATAQQVGAALGVAVVGVVFFGLIGANAAGSSAAATPQLRASLVAAGLPTEAQDRVVEGFETCFDDQAHAEDPAETPESCKAVAAEVAASPAAPEVKAKVAAAVQDVAVPHARLDDFNRSMRGSLWWHLAVFATALALVSRLPKVELAEGHGAGAA</sequence>
<dbReference type="RefSeq" id="WP_344828826.1">
    <property type="nucleotide sequence ID" value="NZ_BAAAUV010000007.1"/>
</dbReference>
<feature type="transmembrane region" description="Helical" evidence="7">
    <location>
        <begin position="85"/>
        <end position="104"/>
    </location>
</feature>
<keyword evidence="5 7" id="KW-1133">Transmembrane helix</keyword>
<feature type="transmembrane region" description="Helical" evidence="7">
    <location>
        <begin position="178"/>
        <end position="198"/>
    </location>
</feature>
<evidence type="ECO:0000256" key="6">
    <source>
        <dbReference type="ARBA" id="ARBA00023136"/>
    </source>
</evidence>
<dbReference type="Proteomes" id="UP001501237">
    <property type="component" value="Unassembled WGS sequence"/>
</dbReference>
<feature type="transmembrane region" description="Helical" evidence="7">
    <location>
        <begin position="17"/>
        <end position="41"/>
    </location>
</feature>
<gene>
    <name evidence="9" type="ORF">GCM10010468_32290</name>
</gene>